<dbReference type="AlphaFoldDB" id="A0A0V1GQ13"/>
<dbReference type="InterPro" id="IPR036397">
    <property type="entry name" value="RNaseH_sf"/>
</dbReference>
<dbReference type="Proteomes" id="UP000054826">
    <property type="component" value="Unassembled WGS sequence"/>
</dbReference>
<dbReference type="Gene3D" id="3.30.420.10">
    <property type="entry name" value="Ribonuclease H-like superfamily/Ribonuclease H"/>
    <property type="match status" value="1"/>
</dbReference>
<dbReference type="GO" id="GO:0003676">
    <property type="term" value="F:nucleic acid binding"/>
    <property type="evidence" value="ECO:0007669"/>
    <property type="project" value="InterPro"/>
</dbReference>
<sequence length="162" mass="18307">MVRPNLPRMAALPSSEAAAFAHTGWILRGHCSFASGAKLLPSAVCACSHPGCMGSRAVHLELVPQMTSARVMEALRRQGRPEIIQSDNFRSFKAATSELRQLWRHVVVERVQYRIQWNFIPERVPWMGGYWDASSARLWNRCGKSPAGRFWIKKNSGQLFVK</sequence>
<name>A0A0V1GQ13_TRIPS</name>
<accession>A0A0V1GQ13</accession>
<gene>
    <name evidence="1" type="ORF">T4C_4485</name>
</gene>
<evidence type="ECO:0000313" key="1">
    <source>
        <dbReference type="EMBL" id="KRZ00273.1"/>
    </source>
</evidence>
<proteinExistence type="predicted"/>
<comment type="caution">
    <text evidence="1">The sequence shown here is derived from an EMBL/GenBank/DDBJ whole genome shotgun (WGS) entry which is preliminary data.</text>
</comment>
<reference evidence="1 2" key="1">
    <citation type="submission" date="2015-01" db="EMBL/GenBank/DDBJ databases">
        <title>Evolution of Trichinella species and genotypes.</title>
        <authorList>
            <person name="Korhonen P.K."/>
            <person name="Edoardo P."/>
            <person name="Giuseppe L.R."/>
            <person name="Gasser R.B."/>
        </authorList>
    </citation>
    <scope>NUCLEOTIDE SEQUENCE [LARGE SCALE GENOMIC DNA]</scope>
    <source>
        <strain evidence="1">ISS176</strain>
    </source>
</reference>
<dbReference type="EMBL" id="JYDV01001122">
    <property type="protein sequence ID" value="KRZ00273.1"/>
    <property type="molecule type" value="Genomic_DNA"/>
</dbReference>
<evidence type="ECO:0000313" key="2">
    <source>
        <dbReference type="Proteomes" id="UP000054826"/>
    </source>
</evidence>
<protein>
    <submittedName>
        <fullName evidence="1">Uncharacterized protein</fullName>
    </submittedName>
</protein>
<organism evidence="1 2">
    <name type="scientific">Trichinella pseudospiralis</name>
    <name type="common">Parasitic roundworm</name>
    <dbReference type="NCBI Taxonomy" id="6337"/>
    <lineage>
        <taxon>Eukaryota</taxon>
        <taxon>Metazoa</taxon>
        <taxon>Ecdysozoa</taxon>
        <taxon>Nematoda</taxon>
        <taxon>Enoplea</taxon>
        <taxon>Dorylaimia</taxon>
        <taxon>Trichinellida</taxon>
        <taxon>Trichinellidae</taxon>
        <taxon>Trichinella</taxon>
    </lineage>
</organism>